<keyword evidence="3" id="KW-1185">Reference proteome</keyword>
<evidence type="ECO:0000313" key="3">
    <source>
        <dbReference type="Proteomes" id="UP000430272"/>
    </source>
</evidence>
<evidence type="ECO:0000256" key="1">
    <source>
        <dbReference type="SAM" id="MobiDB-lite"/>
    </source>
</evidence>
<dbReference type="EMBL" id="WTYD01000001">
    <property type="protein sequence ID" value="MXO52563.1"/>
    <property type="molecule type" value="Genomic_DNA"/>
</dbReference>
<proteinExistence type="predicted"/>
<protein>
    <submittedName>
        <fullName evidence="2">DUF3297 family protein</fullName>
    </submittedName>
</protein>
<dbReference type="RefSeq" id="WP_160659535.1">
    <property type="nucleotide sequence ID" value="NZ_BAABDV010000001.1"/>
</dbReference>
<sequence>MTDETENTPTDTIGAETTSDTGTAAKATDASDVPPDRLSVNPRNAHFNQEVLQRGVGIRFKGNQRRDIEEYSISEGWVRVQAGKTMDRKGNPLTIKLNGPVEAWYEDLGDDAPVAKA</sequence>
<dbReference type="Proteomes" id="UP000430272">
    <property type="component" value="Unassembled WGS sequence"/>
</dbReference>
<name>A0A844Y5I5_9SPHN</name>
<dbReference type="OrthoDB" id="8756821at2"/>
<gene>
    <name evidence="2" type="ORF">GRI47_00895</name>
</gene>
<organism evidence="2 3">
    <name type="scientific">Qipengyuania pelagi</name>
    <dbReference type="NCBI Taxonomy" id="994320"/>
    <lineage>
        <taxon>Bacteria</taxon>
        <taxon>Pseudomonadati</taxon>
        <taxon>Pseudomonadota</taxon>
        <taxon>Alphaproteobacteria</taxon>
        <taxon>Sphingomonadales</taxon>
        <taxon>Erythrobacteraceae</taxon>
        <taxon>Qipengyuania</taxon>
    </lineage>
</organism>
<dbReference type="InterPro" id="IPR021724">
    <property type="entry name" value="DUF3297"/>
</dbReference>
<feature type="region of interest" description="Disordered" evidence="1">
    <location>
        <begin position="1"/>
        <end position="46"/>
    </location>
</feature>
<reference evidence="2 3" key="1">
    <citation type="submission" date="2019-12" db="EMBL/GenBank/DDBJ databases">
        <title>Genomic-based taxomic classification of the family Erythrobacteraceae.</title>
        <authorList>
            <person name="Xu L."/>
        </authorList>
    </citation>
    <scope>NUCLEOTIDE SEQUENCE [LARGE SCALE GENOMIC DNA]</scope>
    <source>
        <strain evidence="2 3">JCM 17468</strain>
    </source>
</reference>
<comment type="caution">
    <text evidence="2">The sequence shown here is derived from an EMBL/GenBank/DDBJ whole genome shotgun (WGS) entry which is preliminary data.</text>
</comment>
<accession>A0A844Y5I5</accession>
<evidence type="ECO:0000313" key="2">
    <source>
        <dbReference type="EMBL" id="MXO52563.1"/>
    </source>
</evidence>
<dbReference type="Pfam" id="PF11730">
    <property type="entry name" value="DUF3297"/>
    <property type="match status" value="1"/>
</dbReference>
<dbReference type="AlphaFoldDB" id="A0A844Y5I5"/>
<feature type="compositionally biased region" description="Polar residues" evidence="1">
    <location>
        <begin position="7"/>
        <end position="22"/>
    </location>
</feature>